<evidence type="ECO:0000313" key="10">
    <source>
        <dbReference type="EMBL" id="KOF68648.1"/>
    </source>
</evidence>
<dbReference type="AlphaFoldDB" id="A0A0L8FVH2"/>
<feature type="transmembrane region" description="Helical" evidence="9">
    <location>
        <begin position="330"/>
        <end position="348"/>
    </location>
</feature>
<evidence type="ECO:0000256" key="9">
    <source>
        <dbReference type="SAM" id="Phobius"/>
    </source>
</evidence>
<reference evidence="10" key="1">
    <citation type="submission" date="2015-07" db="EMBL/GenBank/DDBJ databases">
        <title>MeaNS - Measles Nucleotide Surveillance Program.</title>
        <authorList>
            <person name="Tran T."/>
            <person name="Druce J."/>
        </authorList>
    </citation>
    <scope>NUCLEOTIDE SEQUENCE</scope>
    <source>
        <strain evidence="10">UCB-OBI-ISO-001</strain>
        <tissue evidence="10">Gonad</tissue>
    </source>
</reference>
<gene>
    <name evidence="10" type="ORF">OCBIM_22006770mg</name>
</gene>
<feature type="transmembrane region" description="Helical" evidence="9">
    <location>
        <begin position="265"/>
        <end position="289"/>
    </location>
</feature>
<dbReference type="GO" id="GO:0098553">
    <property type="term" value="C:lumenal side of endoplasmic reticulum membrane"/>
    <property type="evidence" value="ECO:0007669"/>
    <property type="project" value="TreeGrafter"/>
</dbReference>
<keyword evidence="3 9" id="KW-0812">Transmembrane</keyword>
<evidence type="ECO:0000256" key="6">
    <source>
        <dbReference type="ARBA" id="ARBA00022989"/>
    </source>
</evidence>
<evidence type="ECO:0008006" key="11">
    <source>
        <dbReference type="Google" id="ProtNLM"/>
    </source>
</evidence>
<feature type="region of interest" description="Disordered" evidence="8">
    <location>
        <begin position="360"/>
        <end position="386"/>
    </location>
</feature>
<dbReference type="PANTHER" id="PTHR12174:SF23">
    <property type="entry name" value="MINOR HISTOCOMPATIBILITY ANTIGEN H13"/>
    <property type="match status" value="1"/>
</dbReference>
<dbReference type="GO" id="GO:0033619">
    <property type="term" value="P:membrane protein proteolysis"/>
    <property type="evidence" value="ECO:0007669"/>
    <property type="project" value="TreeGrafter"/>
</dbReference>
<dbReference type="GO" id="GO:0042500">
    <property type="term" value="F:aspartic endopeptidase activity, intramembrane cleaving"/>
    <property type="evidence" value="ECO:0007669"/>
    <property type="project" value="InterPro"/>
</dbReference>
<feature type="transmembrane region" description="Helical" evidence="9">
    <location>
        <begin position="196"/>
        <end position="214"/>
    </location>
</feature>
<accession>A0A0L8FVH2</accession>
<organism evidence="10">
    <name type="scientific">Octopus bimaculoides</name>
    <name type="common">California two-spotted octopus</name>
    <dbReference type="NCBI Taxonomy" id="37653"/>
    <lineage>
        <taxon>Eukaryota</taxon>
        <taxon>Metazoa</taxon>
        <taxon>Spiralia</taxon>
        <taxon>Lophotrochozoa</taxon>
        <taxon>Mollusca</taxon>
        <taxon>Cephalopoda</taxon>
        <taxon>Coleoidea</taxon>
        <taxon>Octopodiformes</taxon>
        <taxon>Octopoda</taxon>
        <taxon>Incirrata</taxon>
        <taxon>Octopodidae</taxon>
        <taxon>Octopus</taxon>
    </lineage>
</organism>
<protein>
    <recommendedName>
        <fullName evidence="11">Minor histocompatibility antigen H13</fullName>
    </recommendedName>
</protein>
<keyword evidence="4" id="KW-0378">Hydrolase</keyword>
<proteinExistence type="inferred from homology"/>
<evidence type="ECO:0000256" key="8">
    <source>
        <dbReference type="SAM" id="MobiDB-lite"/>
    </source>
</evidence>
<feature type="transmembrane region" description="Helical" evidence="9">
    <location>
        <begin position="221"/>
        <end position="245"/>
    </location>
</feature>
<evidence type="ECO:0000256" key="3">
    <source>
        <dbReference type="ARBA" id="ARBA00022692"/>
    </source>
</evidence>
<feature type="transmembrane region" description="Helical" evidence="9">
    <location>
        <begin position="40"/>
        <end position="59"/>
    </location>
</feature>
<evidence type="ECO:0000256" key="5">
    <source>
        <dbReference type="ARBA" id="ARBA00022824"/>
    </source>
</evidence>
<dbReference type="OMA" id="FLYDIWW"/>
<comment type="similarity">
    <text evidence="2">Belongs to the peptidase A22B family.</text>
</comment>
<feature type="transmembrane region" description="Helical" evidence="9">
    <location>
        <begin position="301"/>
        <end position="324"/>
    </location>
</feature>
<feature type="transmembrane region" description="Helical" evidence="9">
    <location>
        <begin position="87"/>
        <end position="105"/>
    </location>
</feature>
<evidence type="ECO:0000256" key="7">
    <source>
        <dbReference type="ARBA" id="ARBA00023136"/>
    </source>
</evidence>
<dbReference type="KEGG" id="obi:106880915"/>
<dbReference type="OrthoDB" id="29661at2759"/>
<sequence length="386" mass="42305">MADTSSETASVLNATSADNAATSGATNATMRVPATPEGMVVAYSSLVIMALLPIFIGSFRSVKHHKEQKISFQKSGEKPETMSSKDAAMFPIIASCALFGIYMIFKVFSKEYINLLLTVYFFALGVLSLAHINSPWISKLIPDSFPNKEYHLLFTQGKGENKEEVINYEFDRKDLVCLFVSCLIGLWYGLKKHWVANNLFGLAFAVNGVELLSLNRVSTGCILLCGLFLYDIFWVFGTNVMVTVAKSFEAPIKLVFPQDFLEKGLAADNFAMLGLGDIVIPGIFIALLLRFDVSMKKGSRTYFYSSFLAYFLGLVATIFVMHVFKHAQPALLYLVPACIGVPISVALLRGEIKELFSYEDHSDKPAVDSTTASGSGGTSTGDKKAQ</sequence>
<evidence type="ECO:0000256" key="4">
    <source>
        <dbReference type="ARBA" id="ARBA00022801"/>
    </source>
</evidence>
<dbReference type="EMBL" id="KQ426101">
    <property type="protein sequence ID" value="KOF68648.1"/>
    <property type="molecule type" value="Genomic_DNA"/>
</dbReference>
<dbReference type="GO" id="GO:0006465">
    <property type="term" value="P:signal peptide processing"/>
    <property type="evidence" value="ECO:0007669"/>
    <property type="project" value="TreeGrafter"/>
</dbReference>
<dbReference type="InterPro" id="IPR006639">
    <property type="entry name" value="Preselin/SPP"/>
</dbReference>
<evidence type="ECO:0000256" key="2">
    <source>
        <dbReference type="ARBA" id="ARBA00006859"/>
    </source>
</evidence>
<keyword evidence="6 9" id="KW-1133">Transmembrane helix</keyword>
<name>A0A0L8FVH2_OCTBM</name>
<dbReference type="InterPro" id="IPR007369">
    <property type="entry name" value="Peptidase_A22B_SPP"/>
</dbReference>
<evidence type="ECO:0000256" key="1">
    <source>
        <dbReference type="ARBA" id="ARBA00004477"/>
    </source>
</evidence>
<dbReference type="PANTHER" id="PTHR12174">
    <property type="entry name" value="SIGNAL PEPTIDE PEPTIDASE"/>
    <property type="match status" value="1"/>
</dbReference>
<feature type="transmembrane region" description="Helical" evidence="9">
    <location>
        <begin position="111"/>
        <end position="130"/>
    </location>
</feature>
<dbReference type="SMART" id="SM00730">
    <property type="entry name" value="PSN"/>
    <property type="match status" value="1"/>
</dbReference>
<keyword evidence="7 9" id="KW-0472">Membrane</keyword>
<dbReference type="GO" id="GO:0098554">
    <property type="term" value="C:cytoplasmic side of endoplasmic reticulum membrane"/>
    <property type="evidence" value="ECO:0007669"/>
    <property type="project" value="TreeGrafter"/>
</dbReference>
<keyword evidence="5" id="KW-0256">Endoplasmic reticulum</keyword>
<dbReference type="STRING" id="37653.A0A0L8FVH2"/>
<comment type="subcellular location">
    <subcellularLocation>
        <location evidence="1">Endoplasmic reticulum membrane</location>
        <topology evidence="1">Multi-pass membrane protein</topology>
    </subcellularLocation>
</comment>
<dbReference type="Pfam" id="PF04258">
    <property type="entry name" value="Peptidase_A22B"/>
    <property type="match status" value="1"/>
</dbReference>